<organism evidence="1 2">
    <name type="scientific">Ensete ventricosum</name>
    <name type="common">Abyssinian banana</name>
    <name type="synonym">Musa ensete</name>
    <dbReference type="NCBI Taxonomy" id="4639"/>
    <lineage>
        <taxon>Eukaryota</taxon>
        <taxon>Viridiplantae</taxon>
        <taxon>Streptophyta</taxon>
        <taxon>Embryophyta</taxon>
        <taxon>Tracheophyta</taxon>
        <taxon>Spermatophyta</taxon>
        <taxon>Magnoliopsida</taxon>
        <taxon>Liliopsida</taxon>
        <taxon>Zingiberales</taxon>
        <taxon>Musaceae</taxon>
        <taxon>Ensete</taxon>
    </lineage>
</organism>
<evidence type="ECO:0000313" key="1">
    <source>
        <dbReference type="EMBL" id="RRT31926.1"/>
    </source>
</evidence>
<dbReference type="Proteomes" id="UP000287651">
    <property type="component" value="Unassembled WGS sequence"/>
</dbReference>
<comment type="caution">
    <text evidence="1">The sequence shown here is derived from an EMBL/GenBank/DDBJ whole genome shotgun (WGS) entry which is preliminary data.</text>
</comment>
<evidence type="ECO:0000313" key="2">
    <source>
        <dbReference type="Proteomes" id="UP000287651"/>
    </source>
</evidence>
<sequence length="111" mass="12209">MGMKMPRRLKRGLGDHYVLNIGLVDAHPPEVLEEYHLAVHHGPAGGAVVPAGPLDEHAEQRVPDELGADEVPSARLADVDRLEPARYLVPVERRRVPRLPVLRPRRCGPAG</sequence>
<dbReference type="EMBL" id="AMZH03034811">
    <property type="protein sequence ID" value="RRT31926.1"/>
    <property type="molecule type" value="Genomic_DNA"/>
</dbReference>
<protein>
    <submittedName>
        <fullName evidence="1">Uncharacterized protein</fullName>
    </submittedName>
</protein>
<dbReference type="AlphaFoldDB" id="A0A426WXB7"/>
<name>A0A426WXB7_ENSVE</name>
<accession>A0A426WXB7</accession>
<gene>
    <name evidence="1" type="ORF">B296_00058290</name>
</gene>
<reference evidence="1 2" key="1">
    <citation type="journal article" date="2014" name="Agronomy (Basel)">
        <title>A Draft Genome Sequence for Ensete ventricosum, the Drought-Tolerant Tree Against Hunger.</title>
        <authorList>
            <person name="Harrison J."/>
            <person name="Moore K.A."/>
            <person name="Paszkiewicz K."/>
            <person name="Jones T."/>
            <person name="Grant M."/>
            <person name="Ambacheew D."/>
            <person name="Muzemil S."/>
            <person name="Studholme D.J."/>
        </authorList>
    </citation>
    <scope>NUCLEOTIDE SEQUENCE [LARGE SCALE GENOMIC DNA]</scope>
</reference>
<proteinExistence type="predicted"/>